<dbReference type="SUPFAM" id="SSF52047">
    <property type="entry name" value="RNI-like"/>
    <property type="match status" value="1"/>
</dbReference>
<comment type="caution">
    <text evidence="1">The sequence shown here is derived from an EMBL/GenBank/DDBJ whole genome shotgun (WGS) entry which is preliminary data.</text>
</comment>
<sequence length="471" mass="54762">MSQLSFDCLNEILEYLDDDMINLHSCLLINHLWCEISVRIIWRYIWNYETSNFRTLIACLPNESKEILYTNGIFISAPTSRSPMFNYAAFCKVFSVDIIDYNKIELLLNNKNIGEDHDLSNNTFIVMQEILKLYMKQSTFLKELRIYKSPCIASILLYPGAKDYLKNLSKLCCDSNTSSEFFYQLSQICQNIQSLTIFFEQVISNKLAELISAQKNLKVLNIYGYNGEEDLNIIIPSLTKHSNLSKLCLNVLGVSVSLSFITIFTNLQELDVTFIYIHDFVIQHAIFPQLQILKIHNVSPGCELLIKFLETNGKNLNQFYVSNCDDAGIDNSLNLAIAKFCPNLKKLSTGFENNELDTLKIVLNCCQCLESIRIWCENKLLSEKEALEAIVKYSHKNIYEIILYNEWYTQSELLPEELESFFESWTNRTPQKALSLMIFRQNIYSLYTRDKYVEIIEKYIKLGIVKKFEVR</sequence>
<keyword evidence="2" id="KW-1185">Reference proteome</keyword>
<evidence type="ECO:0000313" key="2">
    <source>
        <dbReference type="Proteomes" id="UP000265703"/>
    </source>
</evidence>
<gene>
    <name evidence="1" type="ORF">C1645_812988</name>
</gene>
<dbReference type="Gene3D" id="3.80.10.10">
    <property type="entry name" value="Ribonuclease Inhibitor"/>
    <property type="match status" value="1"/>
</dbReference>
<evidence type="ECO:0000313" key="1">
    <source>
        <dbReference type="EMBL" id="RIA98266.1"/>
    </source>
</evidence>
<dbReference type="EMBL" id="QKYT01000018">
    <property type="protein sequence ID" value="RIA98266.1"/>
    <property type="molecule type" value="Genomic_DNA"/>
</dbReference>
<protein>
    <recommendedName>
        <fullName evidence="3">F-box domain-containing protein</fullName>
    </recommendedName>
</protein>
<organism evidence="1 2">
    <name type="scientific">Glomus cerebriforme</name>
    <dbReference type="NCBI Taxonomy" id="658196"/>
    <lineage>
        <taxon>Eukaryota</taxon>
        <taxon>Fungi</taxon>
        <taxon>Fungi incertae sedis</taxon>
        <taxon>Mucoromycota</taxon>
        <taxon>Glomeromycotina</taxon>
        <taxon>Glomeromycetes</taxon>
        <taxon>Glomerales</taxon>
        <taxon>Glomeraceae</taxon>
        <taxon>Glomus</taxon>
    </lineage>
</organism>
<dbReference type="AlphaFoldDB" id="A0A397TMX1"/>
<proteinExistence type="predicted"/>
<dbReference type="Proteomes" id="UP000265703">
    <property type="component" value="Unassembled WGS sequence"/>
</dbReference>
<name>A0A397TMX1_9GLOM</name>
<accession>A0A397TMX1</accession>
<dbReference type="InterPro" id="IPR032675">
    <property type="entry name" value="LRR_dom_sf"/>
</dbReference>
<dbReference type="OrthoDB" id="550575at2759"/>
<evidence type="ECO:0008006" key="3">
    <source>
        <dbReference type="Google" id="ProtNLM"/>
    </source>
</evidence>
<reference evidence="1 2" key="1">
    <citation type="submission" date="2018-06" db="EMBL/GenBank/DDBJ databases">
        <title>Comparative genomics reveals the genomic features of Rhizophagus irregularis, R. cerebriforme, R. diaphanum and Gigaspora rosea, and their symbiotic lifestyle signature.</title>
        <authorList>
            <person name="Morin E."/>
            <person name="San Clemente H."/>
            <person name="Chen E.C.H."/>
            <person name="De La Providencia I."/>
            <person name="Hainaut M."/>
            <person name="Kuo A."/>
            <person name="Kohler A."/>
            <person name="Murat C."/>
            <person name="Tang N."/>
            <person name="Roy S."/>
            <person name="Loubradou J."/>
            <person name="Henrissat B."/>
            <person name="Grigoriev I.V."/>
            <person name="Corradi N."/>
            <person name="Roux C."/>
            <person name="Martin F.M."/>
        </authorList>
    </citation>
    <scope>NUCLEOTIDE SEQUENCE [LARGE SCALE GENOMIC DNA]</scope>
    <source>
        <strain evidence="1 2">DAOM 227022</strain>
    </source>
</reference>